<dbReference type="EMBL" id="BORC01000001">
    <property type="protein sequence ID" value="GIN60522.1"/>
    <property type="molecule type" value="Genomic_DNA"/>
</dbReference>
<comment type="caution">
    <text evidence="1">The sequence shown here is derived from an EMBL/GenBank/DDBJ whole genome shotgun (WGS) entry which is preliminary data.</text>
</comment>
<evidence type="ECO:0000313" key="1">
    <source>
        <dbReference type="EMBL" id="GIN60522.1"/>
    </source>
</evidence>
<name>A0A919WEW1_9BACI</name>
<dbReference type="AlphaFoldDB" id="A0A919WEW1"/>
<evidence type="ECO:0000313" key="2">
    <source>
        <dbReference type="Proteomes" id="UP000682111"/>
    </source>
</evidence>
<keyword evidence="2" id="KW-1185">Reference proteome</keyword>
<organism evidence="1 2">
    <name type="scientific">Robertmurraya siralis</name>
    <dbReference type="NCBI Taxonomy" id="77777"/>
    <lineage>
        <taxon>Bacteria</taxon>
        <taxon>Bacillati</taxon>
        <taxon>Bacillota</taxon>
        <taxon>Bacilli</taxon>
        <taxon>Bacillales</taxon>
        <taxon>Bacillaceae</taxon>
        <taxon>Robertmurraya</taxon>
    </lineage>
</organism>
<accession>A0A919WEW1</accession>
<proteinExistence type="predicted"/>
<sequence>MTKNKISFNSMEELRSFIKTEIINTTEALEILECSRQNLNDLVKRDVLKPIKELPRDRLFFRTDVVERKEYMDKKRGASS</sequence>
<reference evidence="1" key="1">
    <citation type="submission" date="2021-03" db="EMBL/GenBank/DDBJ databases">
        <title>Antimicrobial resistance genes in bacteria isolated from Japanese honey, and their potential for conferring macrolide and lincosamide resistance in the American foulbrood pathogen Paenibacillus larvae.</title>
        <authorList>
            <person name="Okamoto M."/>
            <person name="Kumagai M."/>
            <person name="Kanamori H."/>
            <person name="Takamatsu D."/>
        </authorList>
    </citation>
    <scope>NUCLEOTIDE SEQUENCE</scope>
    <source>
        <strain evidence="1">J27TS8</strain>
    </source>
</reference>
<gene>
    <name evidence="1" type="ORF">J27TS8_05150</name>
</gene>
<protein>
    <submittedName>
        <fullName evidence="1">Transcriptional regulator</fullName>
    </submittedName>
</protein>
<dbReference type="Proteomes" id="UP000682111">
    <property type="component" value="Unassembled WGS sequence"/>
</dbReference>
<dbReference type="RefSeq" id="WP_095306769.1">
    <property type="nucleotide sequence ID" value="NZ_BORC01000001.1"/>
</dbReference>